<evidence type="ECO:0008006" key="5">
    <source>
        <dbReference type="Google" id="ProtNLM"/>
    </source>
</evidence>
<evidence type="ECO:0000313" key="3">
    <source>
        <dbReference type="EMBL" id="MXR40397.1"/>
    </source>
</evidence>
<dbReference type="OrthoDB" id="271582at2157"/>
<organism evidence="3 4">
    <name type="scientific">Halobaculum saliterrae</name>
    <dbReference type="NCBI Taxonomy" id="2073113"/>
    <lineage>
        <taxon>Archaea</taxon>
        <taxon>Methanobacteriati</taxon>
        <taxon>Methanobacteriota</taxon>
        <taxon>Stenosarchaea group</taxon>
        <taxon>Halobacteria</taxon>
        <taxon>Halobacteriales</taxon>
        <taxon>Haloferacaceae</taxon>
        <taxon>Halobaculum</taxon>
    </lineage>
</organism>
<keyword evidence="4" id="KW-1185">Reference proteome</keyword>
<dbReference type="Proteomes" id="UP000437065">
    <property type="component" value="Unassembled WGS sequence"/>
</dbReference>
<feature type="coiled-coil region" evidence="1">
    <location>
        <begin position="153"/>
        <end position="208"/>
    </location>
</feature>
<protein>
    <recommendedName>
        <fullName evidence="5">Halo transducer protein</fullName>
    </recommendedName>
</protein>
<feature type="region of interest" description="Disordered" evidence="2">
    <location>
        <begin position="251"/>
        <end position="271"/>
    </location>
</feature>
<proteinExistence type="predicted"/>
<sequence length="331" mass="35750">MERAEGVDGDRDGGQSVEAIAEEVVAADGIDADETEAVAATLRGIASEGVVTGASVTAAMAQLSKVVSTPATRIEFSGLELESARTDASGVADVPSVAARLDGYTADVERVKSAVETLDDDLRALVDRTEAVDVAVPPTADEAVILYEIAAEYGRIHTEATRLQNEADQLTEEIESFGRWLTRPSVRHDELRADTEELAAAVAALEDDVSNLAGTGADDAEQWSDCAIRRRVLALQSADIRAAATDIATVDDRRDADPDDPVDREVRERTDELDERLAAAADRLDTLSRPEWRDRFDQNVAVFDEELSTFEPPVEWSAVLTALKEIRDTVK</sequence>
<evidence type="ECO:0000313" key="4">
    <source>
        <dbReference type="Proteomes" id="UP000437065"/>
    </source>
</evidence>
<accession>A0A6B0SPQ1</accession>
<comment type="caution">
    <text evidence="3">The sequence shown here is derived from an EMBL/GenBank/DDBJ whole genome shotgun (WGS) entry which is preliminary data.</text>
</comment>
<evidence type="ECO:0000256" key="1">
    <source>
        <dbReference type="SAM" id="Coils"/>
    </source>
</evidence>
<keyword evidence="1" id="KW-0175">Coiled coil</keyword>
<reference evidence="3 4" key="1">
    <citation type="submission" date="2019-12" db="EMBL/GenBank/DDBJ databases">
        <title>Isolation and characterization of three novel carbon monoxide-oxidizing members of Halobacteria from salione crusts and soils.</title>
        <authorList>
            <person name="Myers M.R."/>
            <person name="King G.M."/>
        </authorList>
    </citation>
    <scope>NUCLEOTIDE SEQUENCE [LARGE SCALE GENOMIC DNA]</scope>
    <source>
        <strain evidence="3 4">WSA2</strain>
    </source>
</reference>
<dbReference type="EMBL" id="WUUS01000002">
    <property type="protein sequence ID" value="MXR40397.1"/>
    <property type="molecule type" value="Genomic_DNA"/>
</dbReference>
<feature type="compositionally biased region" description="Basic and acidic residues" evidence="2">
    <location>
        <begin position="251"/>
        <end position="270"/>
    </location>
</feature>
<name>A0A6B0SPQ1_9EURY</name>
<evidence type="ECO:0000256" key="2">
    <source>
        <dbReference type="SAM" id="MobiDB-lite"/>
    </source>
</evidence>
<dbReference type="RefSeq" id="WP_159663473.1">
    <property type="nucleotide sequence ID" value="NZ_WUUS01000002.1"/>
</dbReference>
<gene>
    <name evidence="3" type="ORF">GRX01_03370</name>
</gene>
<dbReference type="AlphaFoldDB" id="A0A6B0SPQ1"/>